<gene>
    <name evidence="2" type="ORF">DRP44_07225</name>
</gene>
<dbReference type="PANTHER" id="PTHR42983">
    <property type="entry name" value="DINITROGENASE IRON-MOLYBDENUM COFACTOR PROTEIN-RELATED"/>
    <property type="match status" value="1"/>
</dbReference>
<comment type="caution">
    <text evidence="2">The sequence shown here is derived from an EMBL/GenBank/DDBJ whole genome shotgun (WGS) entry which is preliminary data.</text>
</comment>
<dbReference type="InterPro" id="IPR036105">
    <property type="entry name" value="DiNase_FeMo-co_biosyn_sf"/>
</dbReference>
<dbReference type="Proteomes" id="UP000282321">
    <property type="component" value="Unassembled WGS sequence"/>
</dbReference>
<accession>A0A660S5M5</accession>
<reference evidence="2 3" key="1">
    <citation type="submission" date="2018-06" db="EMBL/GenBank/DDBJ databases">
        <title>Extensive metabolic versatility and redundancy in microbially diverse, dynamic hydrothermal sediments.</title>
        <authorList>
            <person name="Dombrowski N."/>
            <person name="Teske A."/>
            <person name="Baker B.J."/>
        </authorList>
    </citation>
    <scope>NUCLEOTIDE SEQUENCE [LARGE SCALE GENOMIC DNA]</scope>
    <source>
        <strain evidence="2">B35_G9</strain>
    </source>
</reference>
<feature type="domain" description="Dinitrogenase iron-molybdenum cofactor biosynthesis" evidence="1">
    <location>
        <begin position="13"/>
        <end position="102"/>
    </location>
</feature>
<name>A0A660S5M5_UNCT6</name>
<dbReference type="Pfam" id="PF02579">
    <property type="entry name" value="Nitro_FeMo-Co"/>
    <property type="match status" value="1"/>
</dbReference>
<sequence length="107" mass="11806">MKIFIAGKGKSLNEMVDDRFARCGYFVTYDTEKKDIVSFEENPYKEGTGGVGVKVANYIINNGFEAAIGPEPGPNSANILKEAGIKVYVFHGHIQDAVESFLKENEK</sequence>
<dbReference type="PANTHER" id="PTHR42983:SF1">
    <property type="entry name" value="IRON-MOLYBDENUM PROTEIN"/>
    <property type="match status" value="1"/>
</dbReference>
<dbReference type="AlphaFoldDB" id="A0A660S5M5"/>
<dbReference type="Gene3D" id="3.30.420.130">
    <property type="entry name" value="Dinitrogenase iron-molybdenum cofactor biosynthesis domain"/>
    <property type="match status" value="1"/>
</dbReference>
<evidence type="ECO:0000259" key="1">
    <source>
        <dbReference type="Pfam" id="PF02579"/>
    </source>
</evidence>
<evidence type="ECO:0000313" key="2">
    <source>
        <dbReference type="EMBL" id="RKX65017.1"/>
    </source>
</evidence>
<dbReference type="EMBL" id="QNBC01000116">
    <property type="protein sequence ID" value="RKX65017.1"/>
    <property type="molecule type" value="Genomic_DNA"/>
</dbReference>
<proteinExistence type="predicted"/>
<dbReference type="SUPFAM" id="SSF53146">
    <property type="entry name" value="Nitrogenase accessory factor-like"/>
    <property type="match status" value="1"/>
</dbReference>
<evidence type="ECO:0000313" key="3">
    <source>
        <dbReference type="Proteomes" id="UP000282321"/>
    </source>
</evidence>
<organism evidence="2 3">
    <name type="scientific">candidate division TA06 bacterium</name>
    <dbReference type="NCBI Taxonomy" id="2250710"/>
    <lineage>
        <taxon>Bacteria</taxon>
        <taxon>Bacteria division TA06</taxon>
    </lineage>
</organism>
<protein>
    <submittedName>
        <fullName evidence="2">Dinitrogenase iron-molybdenum cofactor biosynthesis protein</fullName>
    </submittedName>
</protein>
<dbReference type="InterPro" id="IPR003731">
    <property type="entry name" value="Di-Nase_FeMo-co_biosynth"/>
</dbReference>